<accession>A0A8T2V0G0</accession>
<name>A0A8T2V0G0_CERRI</name>
<sequence length="190" mass="22534">MCHQQPTTWGVSYLGVLWAYKTAYKAITGHNPFQLLYGIEVVVPLQFIEGSPRVGTHKVQHWIKQAQYARIHLVEELRERAQEHISKNQLRRKANHDRHIWERPIKKQSLVLLYQPSLTNKKEKKLFTGWKGPYKVVRLLPRGAVQLAMLQEMLPPLFLITLYMKFSQRQKHFKLGKHFPLTHSPRWRVK</sequence>
<reference evidence="1" key="1">
    <citation type="submission" date="2021-08" db="EMBL/GenBank/DDBJ databases">
        <title>WGS assembly of Ceratopteris richardii.</title>
        <authorList>
            <person name="Marchant D.B."/>
            <person name="Chen G."/>
            <person name="Jenkins J."/>
            <person name="Shu S."/>
            <person name="Leebens-Mack J."/>
            <person name="Grimwood J."/>
            <person name="Schmutz J."/>
            <person name="Soltis P."/>
            <person name="Soltis D."/>
            <person name="Chen Z.-H."/>
        </authorList>
    </citation>
    <scope>NUCLEOTIDE SEQUENCE</scope>
    <source>
        <strain evidence="1">Whitten #5841</strain>
        <tissue evidence="1">Leaf</tissue>
    </source>
</reference>
<protein>
    <submittedName>
        <fullName evidence="1">Uncharacterized protein</fullName>
    </submittedName>
</protein>
<comment type="caution">
    <text evidence="1">The sequence shown here is derived from an EMBL/GenBank/DDBJ whole genome shotgun (WGS) entry which is preliminary data.</text>
</comment>
<dbReference type="AlphaFoldDB" id="A0A8T2V0G0"/>
<dbReference type="Proteomes" id="UP000825935">
    <property type="component" value="Chromosome 3"/>
</dbReference>
<dbReference type="OMA" id="FHAYKSA"/>
<evidence type="ECO:0000313" key="2">
    <source>
        <dbReference type="Proteomes" id="UP000825935"/>
    </source>
</evidence>
<dbReference type="EMBL" id="CM035408">
    <property type="protein sequence ID" value="KAH7441941.1"/>
    <property type="molecule type" value="Genomic_DNA"/>
</dbReference>
<dbReference type="PANTHER" id="PTHR48475">
    <property type="entry name" value="RIBONUCLEASE H"/>
    <property type="match status" value="1"/>
</dbReference>
<proteinExistence type="predicted"/>
<evidence type="ECO:0000313" key="1">
    <source>
        <dbReference type="EMBL" id="KAH7441941.1"/>
    </source>
</evidence>
<dbReference type="PANTHER" id="PTHR48475:SF1">
    <property type="entry name" value="RNASE H TYPE-1 DOMAIN-CONTAINING PROTEIN"/>
    <property type="match status" value="1"/>
</dbReference>
<organism evidence="1 2">
    <name type="scientific">Ceratopteris richardii</name>
    <name type="common">Triangle waterfern</name>
    <dbReference type="NCBI Taxonomy" id="49495"/>
    <lineage>
        <taxon>Eukaryota</taxon>
        <taxon>Viridiplantae</taxon>
        <taxon>Streptophyta</taxon>
        <taxon>Embryophyta</taxon>
        <taxon>Tracheophyta</taxon>
        <taxon>Polypodiopsida</taxon>
        <taxon>Polypodiidae</taxon>
        <taxon>Polypodiales</taxon>
        <taxon>Pteridineae</taxon>
        <taxon>Pteridaceae</taxon>
        <taxon>Parkerioideae</taxon>
        <taxon>Ceratopteris</taxon>
    </lineage>
</organism>
<dbReference type="OrthoDB" id="1637540at2759"/>
<gene>
    <name evidence="1" type="ORF">KP509_03G063000</name>
</gene>
<keyword evidence="2" id="KW-1185">Reference proteome</keyword>